<dbReference type="Gene3D" id="3.10.450.50">
    <property type="match status" value="1"/>
</dbReference>
<dbReference type="GO" id="GO:0006606">
    <property type="term" value="P:protein import into nucleus"/>
    <property type="evidence" value="ECO:0007669"/>
    <property type="project" value="UniProtKB-ARBA"/>
</dbReference>
<evidence type="ECO:0000256" key="2">
    <source>
        <dbReference type="ARBA" id="ARBA00026247"/>
    </source>
</evidence>
<dbReference type="CDD" id="cd00780">
    <property type="entry name" value="NTF2"/>
    <property type="match status" value="1"/>
</dbReference>
<dbReference type="Pfam" id="PF02136">
    <property type="entry name" value="NTF2"/>
    <property type="match status" value="1"/>
</dbReference>
<feature type="domain" description="NTF2" evidence="4">
    <location>
        <begin position="7"/>
        <end position="123"/>
    </location>
</feature>
<dbReference type="InterPro" id="IPR032710">
    <property type="entry name" value="NTF2-like_dom_sf"/>
</dbReference>
<proteinExistence type="predicted"/>
<sequence>MADINVVAGQFVNYYYETFDNSQPEERAKNLQVLYRPSSMLTFEGTQLLGVEAIGERLAQLPKVQHKIVTLDAQPSSGAVASVLVSVTGTLAIDGENPMNFSQIFHLLPEAQSYYVFNDIFRLNIS</sequence>
<dbReference type="PROSITE" id="PS50177">
    <property type="entry name" value="NTF2_DOMAIN"/>
    <property type="match status" value="1"/>
</dbReference>
<keyword evidence="6" id="KW-1185">Reference proteome</keyword>
<evidence type="ECO:0000313" key="5">
    <source>
        <dbReference type="EMBL" id="KAJ7722283.1"/>
    </source>
</evidence>
<dbReference type="PANTHER" id="PTHR12612">
    <property type="entry name" value="NUCLEAR TRANSPORT FACTOR 2"/>
    <property type="match status" value="1"/>
</dbReference>
<dbReference type="GO" id="GO:0005635">
    <property type="term" value="C:nuclear envelope"/>
    <property type="evidence" value="ECO:0007669"/>
    <property type="project" value="UniProtKB-ARBA"/>
</dbReference>
<comment type="caution">
    <text evidence="5">The sequence shown here is derived from an EMBL/GenBank/DDBJ whole genome shotgun (WGS) entry which is preliminary data.</text>
</comment>
<organism evidence="5 6">
    <name type="scientific">Mycena maculata</name>
    <dbReference type="NCBI Taxonomy" id="230809"/>
    <lineage>
        <taxon>Eukaryota</taxon>
        <taxon>Fungi</taxon>
        <taxon>Dikarya</taxon>
        <taxon>Basidiomycota</taxon>
        <taxon>Agaricomycotina</taxon>
        <taxon>Agaricomycetes</taxon>
        <taxon>Agaricomycetidae</taxon>
        <taxon>Agaricales</taxon>
        <taxon>Marasmiineae</taxon>
        <taxon>Mycenaceae</taxon>
        <taxon>Mycena</taxon>
    </lineage>
</organism>
<dbReference type="GO" id="GO:0005737">
    <property type="term" value="C:cytoplasm"/>
    <property type="evidence" value="ECO:0007669"/>
    <property type="project" value="UniProtKB-SubCell"/>
</dbReference>
<evidence type="ECO:0000313" key="6">
    <source>
        <dbReference type="Proteomes" id="UP001215280"/>
    </source>
</evidence>
<dbReference type="InterPro" id="IPR045875">
    <property type="entry name" value="NTF2"/>
</dbReference>
<gene>
    <name evidence="5" type="ORF">DFH07DRAFT_288675</name>
</gene>
<dbReference type="AlphaFoldDB" id="A0AAD7HJP6"/>
<dbReference type="Proteomes" id="UP001215280">
    <property type="component" value="Unassembled WGS sequence"/>
</dbReference>
<evidence type="ECO:0000256" key="3">
    <source>
        <dbReference type="RuleBase" id="RU369002"/>
    </source>
</evidence>
<comment type="subcellular location">
    <subcellularLocation>
        <location evidence="3">Cytoplasm</location>
    </subcellularLocation>
    <subcellularLocation>
        <location evidence="3">Nucleus</location>
    </subcellularLocation>
</comment>
<dbReference type="InterPro" id="IPR002075">
    <property type="entry name" value="NTF2_dom"/>
</dbReference>
<reference evidence="5" key="1">
    <citation type="submission" date="2023-03" db="EMBL/GenBank/DDBJ databases">
        <title>Massive genome expansion in bonnet fungi (Mycena s.s.) driven by repeated elements and novel gene families across ecological guilds.</title>
        <authorList>
            <consortium name="Lawrence Berkeley National Laboratory"/>
            <person name="Harder C.B."/>
            <person name="Miyauchi S."/>
            <person name="Viragh M."/>
            <person name="Kuo A."/>
            <person name="Thoen E."/>
            <person name="Andreopoulos B."/>
            <person name="Lu D."/>
            <person name="Skrede I."/>
            <person name="Drula E."/>
            <person name="Henrissat B."/>
            <person name="Morin E."/>
            <person name="Kohler A."/>
            <person name="Barry K."/>
            <person name="LaButti K."/>
            <person name="Morin E."/>
            <person name="Salamov A."/>
            <person name="Lipzen A."/>
            <person name="Mereny Z."/>
            <person name="Hegedus B."/>
            <person name="Baldrian P."/>
            <person name="Stursova M."/>
            <person name="Weitz H."/>
            <person name="Taylor A."/>
            <person name="Grigoriev I.V."/>
            <person name="Nagy L.G."/>
            <person name="Martin F."/>
            <person name="Kauserud H."/>
        </authorList>
    </citation>
    <scope>NUCLEOTIDE SEQUENCE</scope>
    <source>
        <strain evidence="5">CBHHK188m</strain>
    </source>
</reference>
<dbReference type="InterPro" id="IPR018222">
    <property type="entry name" value="Nuclear_transport_factor_2_euk"/>
</dbReference>
<dbReference type="EMBL" id="JARJLG010000259">
    <property type="protein sequence ID" value="KAJ7722283.1"/>
    <property type="molecule type" value="Genomic_DNA"/>
</dbReference>
<dbReference type="SUPFAM" id="SSF54427">
    <property type="entry name" value="NTF2-like"/>
    <property type="match status" value="1"/>
</dbReference>
<keyword evidence="3" id="KW-0539">Nucleus</keyword>
<name>A0AAD7HJP6_9AGAR</name>
<dbReference type="GO" id="GO:0051028">
    <property type="term" value="P:mRNA transport"/>
    <property type="evidence" value="ECO:0007669"/>
    <property type="project" value="UniProtKB-UniRule"/>
</dbReference>
<keyword evidence="3" id="KW-0653">Protein transport</keyword>
<keyword evidence="1 3" id="KW-0963">Cytoplasm</keyword>
<protein>
    <recommendedName>
        <fullName evidence="2 3">Nuclear transport factor 2</fullName>
        <shortName evidence="3">NTF-2</shortName>
    </recommendedName>
</protein>
<accession>A0AAD7HJP6</accession>
<evidence type="ECO:0000256" key="1">
    <source>
        <dbReference type="ARBA" id="ARBA00022490"/>
    </source>
</evidence>
<evidence type="ECO:0000259" key="4">
    <source>
        <dbReference type="PROSITE" id="PS50177"/>
    </source>
</evidence>
<comment type="function">
    <text evidence="3">Has a role in nuclear-cytoplasmic transport of proteins and mRNAs.</text>
</comment>
<dbReference type="FunFam" id="3.10.450.50:FF:000005">
    <property type="entry name" value="Nuclear transport factor 2"/>
    <property type="match status" value="1"/>
</dbReference>
<keyword evidence="3" id="KW-0813">Transport</keyword>